<evidence type="ECO:0000313" key="2">
    <source>
        <dbReference type="EMBL" id="KKL18851.1"/>
    </source>
</evidence>
<gene>
    <name evidence="2" type="ORF">LCGC14_2471380</name>
</gene>
<dbReference type="PANTHER" id="PTHR40446">
    <property type="entry name" value="N-ACETYLGLUCOSAMINE-1-PHOSPHODIESTER ALPHA-N-ACETYLGLUCOSAMINIDASE"/>
    <property type="match status" value="1"/>
</dbReference>
<comment type="caution">
    <text evidence="2">The sequence shown here is derived from an EMBL/GenBank/DDBJ whole genome shotgun (WGS) entry which is preliminary data.</text>
</comment>
<dbReference type="InterPro" id="IPR018711">
    <property type="entry name" value="NAGPA"/>
</dbReference>
<dbReference type="EMBL" id="LAZR01038708">
    <property type="protein sequence ID" value="KKL18851.1"/>
    <property type="molecule type" value="Genomic_DNA"/>
</dbReference>
<dbReference type="PANTHER" id="PTHR40446:SF2">
    <property type="entry name" value="N-ACETYLGLUCOSAMINE-1-PHOSPHODIESTER ALPHA-N-ACETYLGLUCOSAMINIDASE"/>
    <property type="match status" value="1"/>
</dbReference>
<feature type="non-terminal residue" evidence="2">
    <location>
        <position position="1"/>
    </location>
</feature>
<protein>
    <recommendedName>
        <fullName evidence="1">Phosphodiester glycosidase domain-containing protein</fullName>
    </recommendedName>
</protein>
<proteinExistence type="predicted"/>
<sequence length="462" mass="49790">VVTWKPYNLEYSTTYTVSAGGRSIDGDPIVPYEWAFTTHDPPVFVEIEGSDHSPTLLRAVASGGTGEYSYEWTGGETSQEIWVDLWYGEVRAFEATVSSGDRTATADLLVFGPPSPCPTGWEIITGEVCYKEDVLPGPVRLFLTRVDLLDSDLQLHAAPAADFLGHPGTVSKSAQARNTLVSINGDFFDLGNGEYFTLGPIVSGGNIVYAPGPAGVVFALDGNLESWVGQGEELELYVEPPTGEPRRLQAVNSAPATNSLALFNAYWGTSLSLDVNGCYGLFAPVDPATNIAYQFTCGAIENIPLRVGEFVLLGTGESAEWMKQNIEHPLTFTTSFPIPSVEFMVGGSHVLIQNGEPSELNSHLSGRHPRTAIGIDKEGFVYFVVVDGRSRASAGMTLAELQDYMSRLGLVSAINLDGGGSSTMVLQESVMNTPSDGRERSVAATIEVTERRATCWHELIRC</sequence>
<reference evidence="2" key="1">
    <citation type="journal article" date="2015" name="Nature">
        <title>Complex archaea that bridge the gap between prokaryotes and eukaryotes.</title>
        <authorList>
            <person name="Spang A."/>
            <person name="Saw J.H."/>
            <person name="Jorgensen S.L."/>
            <person name="Zaremba-Niedzwiedzka K."/>
            <person name="Martijn J."/>
            <person name="Lind A.E."/>
            <person name="van Eijk R."/>
            <person name="Schleper C."/>
            <person name="Guy L."/>
            <person name="Ettema T.J."/>
        </authorList>
    </citation>
    <scope>NUCLEOTIDE SEQUENCE</scope>
</reference>
<organism evidence="2">
    <name type="scientific">marine sediment metagenome</name>
    <dbReference type="NCBI Taxonomy" id="412755"/>
    <lineage>
        <taxon>unclassified sequences</taxon>
        <taxon>metagenomes</taxon>
        <taxon>ecological metagenomes</taxon>
    </lineage>
</organism>
<accession>A0A0F9DMD2</accession>
<dbReference type="Pfam" id="PF09992">
    <property type="entry name" value="NAGPA"/>
    <property type="match status" value="1"/>
</dbReference>
<feature type="domain" description="Phosphodiester glycosidase" evidence="1">
    <location>
        <begin position="341"/>
        <end position="448"/>
    </location>
</feature>
<dbReference type="AlphaFoldDB" id="A0A0F9DMD2"/>
<evidence type="ECO:0000259" key="1">
    <source>
        <dbReference type="Pfam" id="PF09992"/>
    </source>
</evidence>
<name>A0A0F9DMD2_9ZZZZ</name>